<evidence type="ECO:0000256" key="7">
    <source>
        <dbReference type="PROSITE-ProRule" id="PRU01373"/>
    </source>
</evidence>
<dbReference type="SUPFAM" id="SSF47090">
    <property type="entry name" value="PGBD-like"/>
    <property type="match status" value="1"/>
</dbReference>
<evidence type="ECO:0000256" key="1">
    <source>
        <dbReference type="ARBA" id="ARBA00004752"/>
    </source>
</evidence>
<dbReference type="PROSITE" id="PS52029">
    <property type="entry name" value="LD_TPASE"/>
    <property type="match status" value="1"/>
</dbReference>
<dbReference type="Gene3D" id="2.40.440.10">
    <property type="entry name" value="L,D-transpeptidase catalytic domain-like"/>
    <property type="match status" value="1"/>
</dbReference>
<dbReference type="InterPro" id="IPR005490">
    <property type="entry name" value="LD_TPept_cat_dom"/>
</dbReference>
<evidence type="ECO:0000259" key="8">
    <source>
        <dbReference type="PROSITE" id="PS52029"/>
    </source>
</evidence>
<dbReference type="GO" id="GO:0016740">
    <property type="term" value="F:transferase activity"/>
    <property type="evidence" value="ECO:0007669"/>
    <property type="project" value="UniProtKB-KW"/>
</dbReference>
<evidence type="ECO:0000256" key="6">
    <source>
        <dbReference type="ARBA" id="ARBA00023316"/>
    </source>
</evidence>
<dbReference type="InterPro" id="IPR052905">
    <property type="entry name" value="LD-transpeptidase_YkuD-like"/>
</dbReference>
<keyword evidence="5 7" id="KW-0573">Peptidoglycan synthesis</keyword>
<dbReference type="InterPro" id="IPR036365">
    <property type="entry name" value="PGBD-like_sf"/>
</dbReference>
<evidence type="ECO:0000313" key="9">
    <source>
        <dbReference type="EMBL" id="PEN11326.1"/>
    </source>
</evidence>
<dbReference type="SUPFAM" id="SSF141523">
    <property type="entry name" value="L,D-transpeptidase catalytic domain-like"/>
    <property type="match status" value="1"/>
</dbReference>
<dbReference type="InterPro" id="IPR002477">
    <property type="entry name" value="Peptidoglycan-bd-like"/>
</dbReference>
<dbReference type="Pfam" id="PF01471">
    <property type="entry name" value="PG_binding_1"/>
    <property type="match status" value="1"/>
</dbReference>
<reference evidence="9 10" key="1">
    <citation type="submission" date="2017-10" db="EMBL/GenBank/DDBJ databases">
        <title>Draft genome of Longibacter Salinarum.</title>
        <authorList>
            <person name="Goh K.M."/>
            <person name="Shamsir M.S."/>
            <person name="Lim S.W."/>
        </authorList>
    </citation>
    <scope>NUCLEOTIDE SEQUENCE [LARGE SCALE GENOMIC DNA]</scope>
    <source>
        <strain evidence="9 10">KCTC 52045</strain>
    </source>
</reference>
<keyword evidence="3" id="KW-0808">Transferase</keyword>
<dbReference type="GO" id="GO:0009252">
    <property type="term" value="P:peptidoglycan biosynthetic process"/>
    <property type="evidence" value="ECO:0007669"/>
    <property type="project" value="UniProtKB-UniPathway"/>
</dbReference>
<evidence type="ECO:0000256" key="2">
    <source>
        <dbReference type="ARBA" id="ARBA00005992"/>
    </source>
</evidence>
<proteinExistence type="inferred from homology"/>
<sequence>MLPRHRKLSLSSEKEDHAARHVIEQPHDREFASTARATILLLLKRLHSKRLISLGTVLVIVTVLLAGCQDDSPPPLKRVLDDEVRTYDGARDSVVRRAYVQHEWQPVWLTKDGPTPEARALLRQLCEAPNEGLPRERYNAQGLIDTLRSAYIDPVDDDKAQSDSLRRATLASADIALTRAFLRYANDLSVGRLNPEDVQGTWHVDQDRAATIDVFEQAMQEGVQQTLDDISARHLDYVPLRQAFNRYRQIAQNGGWPTLPSGVTLAPGDSSETVTLLRRRLAATNDLEATASDSAAVATVYDGAVEQAVNHFQRRHGLEINGVVNDATRAALNVSADERARQLALNLERHRWLPENLGQDFIFVNLMDFRLNAFREGEEAMEMPVIVGEKDKQTTAFADTMSYVVFGPYWNIPKSIAIDEILPKVKDDEEYLAQNDYEVVNAAGDVVDASLLSKEALERYDVRLREKPGPGNSLGLVKFMFPNDHDIYLHDTPADHLFDAKTRTFSHGCVRVESPDQFAEFVLPDDWTEEKVREAMNADERKRVRLEKSLPVYLVYLTAWAEPDGAVHFRSDLYNHDDELRRALDEPEQRPKSCAQLDSFLQKLDEAANENDGLLTRVFR</sequence>
<feature type="active site" description="Proton donor/acceptor" evidence="7">
    <location>
        <position position="490"/>
    </location>
</feature>
<evidence type="ECO:0000256" key="4">
    <source>
        <dbReference type="ARBA" id="ARBA00022960"/>
    </source>
</evidence>
<accession>A0A2A8CU94</accession>
<keyword evidence="4 7" id="KW-0133">Cell shape</keyword>
<dbReference type="InterPro" id="IPR038063">
    <property type="entry name" value="Transpep_catalytic_dom"/>
</dbReference>
<dbReference type="PANTHER" id="PTHR41533:SF2">
    <property type="entry name" value="BLR7131 PROTEIN"/>
    <property type="match status" value="1"/>
</dbReference>
<name>A0A2A8CU94_9BACT</name>
<dbReference type="AlphaFoldDB" id="A0A2A8CU94"/>
<dbReference type="Gene3D" id="1.10.101.10">
    <property type="entry name" value="PGBD-like superfamily/PGBD"/>
    <property type="match status" value="1"/>
</dbReference>
<dbReference type="Proteomes" id="UP000220102">
    <property type="component" value="Unassembled WGS sequence"/>
</dbReference>
<dbReference type="GO" id="GO:0071555">
    <property type="term" value="P:cell wall organization"/>
    <property type="evidence" value="ECO:0007669"/>
    <property type="project" value="UniProtKB-UniRule"/>
</dbReference>
<feature type="active site" description="Nucleophile" evidence="7">
    <location>
        <position position="509"/>
    </location>
</feature>
<dbReference type="GO" id="GO:0004180">
    <property type="term" value="F:carboxypeptidase activity"/>
    <property type="evidence" value="ECO:0007669"/>
    <property type="project" value="UniProtKB-ARBA"/>
</dbReference>
<organism evidence="9 10">
    <name type="scientific">Longibacter salinarum</name>
    <dbReference type="NCBI Taxonomy" id="1850348"/>
    <lineage>
        <taxon>Bacteria</taxon>
        <taxon>Pseudomonadati</taxon>
        <taxon>Rhodothermota</taxon>
        <taxon>Rhodothermia</taxon>
        <taxon>Rhodothermales</taxon>
        <taxon>Salisaetaceae</taxon>
        <taxon>Longibacter</taxon>
    </lineage>
</organism>
<evidence type="ECO:0000256" key="3">
    <source>
        <dbReference type="ARBA" id="ARBA00022679"/>
    </source>
</evidence>
<feature type="domain" description="L,D-TPase catalytic" evidence="8">
    <location>
        <begin position="360"/>
        <end position="533"/>
    </location>
</feature>
<dbReference type="Pfam" id="PF20142">
    <property type="entry name" value="Scaffold"/>
    <property type="match status" value="1"/>
</dbReference>
<evidence type="ECO:0000313" key="10">
    <source>
        <dbReference type="Proteomes" id="UP000220102"/>
    </source>
</evidence>
<dbReference type="CDD" id="cd16913">
    <property type="entry name" value="YkuD_like"/>
    <property type="match status" value="1"/>
</dbReference>
<dbReference type="Pfam" id="PF03734">
    <property type="entry name" value="YkuD"/>
    <property type="match status" value="1"/>
</dbReference>
<evidence type="ECO:0000256" key="5">
    <source>
        <dbReference type="ARBA" id="ARBA00022984"/>
    </source>
</evidence>
<dbReference type="EMBL" id="PDEQ01000010">
    <property type="protein sequence ID" value="PEN11326.1"/>
    <property type="molecule type" value="Genomic_DNA"/>
</dbReference>
<dbReference type="GO" id="GO:0008360">
    <property type="term" value="P:regulation of cell shape"/>
    <property type="evidence" value="ECO:0007669"/>
    <property type="project" value="UniProtKB-UniRule"/>
</dbReference>
<comment type="similarity">
    <text evidence="2">Belongs to the YkuD family.</text>
</comment>
<keyword evidence="6 7" id="KW-0961">Cell wall biogenesis/degradation</keyword>
<comment type="caution">
    <text evidence="9">The sequence shown here is derived from an EMBL/GenBank/DDBJ whole genome shotgun (WGS) entry which is preliminary data.</text>
</comment>
<dbReference type="UniPathway" id="UPA00219"/>
<keyword evidence="10" id="KW-1185">Reference proteome</keyword>
<protein>
    <recommendedName>
        <fullName evidence="8">L,D-TPase catalytic domain-containing protein</fullName>
    </recommendedName>
</protein>
<dbReference type="InterPro" id="IPR045380">
    <property type="entry name" value="LD_TPept_scaffold_dom"/>
</dbReference>
<dbReference type="InterPro" id="IPR036366">
    <property type="entry name" value="PGBDSf"/>
</dbReference>
<dbReference type="PANTHER" id="PTHR41533">
    <property type="entry name" value="L,D-TRANSPEPTIDASE HI_1667-RELATED"/>
    <property type="match status" value="1"/>
</dbReference>
<comment type="pathway">
    <text evidence="1 7">Cell wall biogenesis; peptidoglycan biosynthesis.</text>
</comment>
<gene>
    <name evidence="9" type="ORF">CRI94_16195</name>
</gene>